<accession>A0AAC9Z9Z6</accession>
<dbReference type="AlphaFoldDB" id="A0AAC9Z9Z6"/>
<dbReference type="Proteomes" id="UP000217545">
    <property type="component" value="Chromosome"/>
</dbReference>
<sequence>MAPLTFRIIDSRHKHVPLWLGVLRWSIFASIVFAPGLLVESDAMQWAGFVVILGGVQIAVLGSTSEELTIEQARLRLDEIEAKTST</sequence>
<evidence type="ECO:0000313" key="2">
    <source>
        <dbReference type="EMBL" id="ATF06293.1"/>
    </source>
</evidence>
<proteinExistence type="predicted"/>
<dbReference type="EMBL" id="CP010784">
    <property type="protein sequence ID" value="ATF06293.1"/>
    <property type="molecule type" value="Genomic_DNA"/>
</dbReference>
<reference evidence="2 3" key="1">
    <citation type="journal article" date="2017" name="Front. Microbiol.">
        <title>Phaeobacter piscinae sp. nov., a species of the Roseobacter group and potential aquaculture probiont.</title>
        <authorList>
            <person name="Sonnenschein E.C."/>
            <person name="Phippen C.B.W."/>
            <person name="Nielsen K.F."/>
            <person name="Mateiu R.V."/>
            <person name="Melchiorsen J."/>
            <person name="Gram L."/>
            <person name="Overmann J."/>
            <person name="Freese H.M."/>
        </authorList>
    </citation>
    <scope>NUCLEOTIDE SEQUENCE [LARGE SCALE GENOMIC DNA]</scope>
    <source>
        <strain evidence="2 3">P63</strain>
    </source>
</reference>
<name>A0AAC9Z9Z6_9RHOB</name>
<evidence type="ECO:0000313" key="3">
    <source>
        <dbReference type="Proteomes" id="UP000217545"/>
    </source>
</evidence>
<gene>
    <name evidence="2" type="ORF">PhaeoP63_02227</name>
</gene>
<feature type="transmembrane region" description="Helical" evidence="1">
    <location>
        <begin position="16"/>
        <end position="38"/>
    </location>
</feature>
<keyword evidence="1" id="KW-0472">Membrane</keyword>
<keyword evidence="1" id="KW-1133">Transmembrane helix</keyword>
<evidence type="ECO:0000256" key="1">
    <source>
        <dbReference type="SAM" id="Phobius"/>
    </source>
</evidence>
<keyword evidence="1" id="KW-0812">Transmembrane</keyword>
<protein>
    <submittedName>
        <fullName evidence="2">Uncharacterized protein</fullName>
    </submittedName>
</protein>
<feature type="transmembrane region" description="Helical" evidence="1">
    <location>
        <begin position="44"/>
        <end position="64"/>
    </location>
</feature>
<organism evidence="2 3">
    <name type="scientific">Phaeobacter gallaeciensis</name>
    <dbReference type="NCBI Taxonomy" id="60890"/>
    <lineage>
        <taxon>Bacteria</taxon>
        <taxon>Pseudomonadati</taxon>
        <taxon>Pseudomonadota</taxon>
        <taxon>Alphaproteobacteria</taxon>
        <taxon>Rhodobacterales</taxon>
        <taxon>Roseobacteraceae</taxon>
        <taxon>Phaeobacter</taxon>
    </lineage>
</organism>